<organism evidence="4 5">
    <name type="scientific">Pseudotamlana carrageenivorans</name>
    <dbReference type="NCBI Taxonomy" id="2069432"/>
    <lineage>
        <taxon>Bacteria</taxon>
        <taxon>Pseudomonadati</taxon>
        <taxon>Bacteroidota</taxon>
        <taxon>Flavobacteriia</taxon>
        <taxon>Flavobacteriales</taxon>
        <taxon>Flavobacteriaceae</taxon>
        <taxon>Pseudotamlana</taxon>
    </lineage>
</organism>
<sequence length="201" mass="23404">MDKPKLLIIAGCNGSGKSSFSRAFTPKETTSYDYDKIFKANYDALIPSDIRDVMAHNLSRENLESSINHSIKNNLNFCYETNFNSTPLFWAKKFKNVGYRIEIVYLCLNSIQIAKERVLIRFENGGHFVPDAEVEERYRLGYDNLNKHWSFFDSISLFETSKYNSTPQHIVTIEQNTIIVTNHFPKYLDKLLPNIKERLMN</sequence>
<feature type="domain" description="Zeta toxin" evidence="3">
    <location>
        <begin position="3"/>
        <end position="145"/>
    </location>
</feature>
<evidence type="ECO:0000256" key="2">
    <source>
        <dbReference type="ARBA" id="ARBA00022840"/>
    </source>
</evidence>
<evidence type="ECO:0000259" key="3">
    <source>
        <dbReference type="Pfam" id="PF06414"/>
    </source>
</evidence>
<dbReference type="GO" id="GO:0005524">
    <property type="term" value="F:ATP binding"/>
    <property type="evidence" value="ECO:0007669"/>
    <property type="project" value="UniProtKB-KW"/>
</dbReference>
<dbReference type="Gene3D" id="3.40.50.300">
    <property type="entry name" value="P-loop containing nucleotide triphosphate hydrolases"/>
    <property type="match status" value="1"/>
</dbReference>
<gene>
    <name evidence="4" type="ORF">C1A40_01535</name>
</gene>
<keyword evidence="2" id="KW-0067">ATP-binding</keyword>
<dbReference type="PANTHER" id="PTHR39206:SF1">
    <property type="entry name" value="SLL8004 PROTEIN"/>
    <property type="match status" value="1"/>
</dbReference>
<dbReference type="Pfam" id="PF06414">
    <property type="entry name" value="Zeta_toxin"/>
    <property type="match status" value="1"/>
</dbReference>
<reference evidence="5" key="1">
    <citation type="submission" date="2018-01" db="EMBL/GenBank/DDBJ databases">
        <title>Complete genome of Tamlana sp. UJ94.</title>
        <authorList>
            <person name="Jung J."/>
            <person name="Chung D."/>
            <person name="Bae S.S."/>
            <person name="Baek K."/>
        </authorList>
    </citation>
    <scope>NUCLEOTIDE SEQUENCE [LARGE SCALE GENOMIC DNA]</scope>
    <source>
        <strain evidence="5">UJ94</strain>
    </source>
</reference>
<keyword evidence="5" id="KW-1185">Reference proteome</keyword>
<dbReference type="GO" id="GO:0016301">
    <property type="term" value="F:kinase activity"/>
    <property type="evidence" value="ECO:0007669"/>
    <property type="project" value="InterPro"/>
</dbReference>
<dbReference type="SUPFAM" id="SSF52540">
    <property type="entry name" value="P-loop containing nucleoside triphosphate hydrolases"/>
    <property type="match status" value="1"/>
</dbReference>
<evidence type="ECO:0000313" key="4">
    <source>
        <dbReference type="EMBL" id="AUS04236.1"/>
    </source>
</evidence>
<proteinExistence type="predicted"/>
<dbReference type="OrthoDB" id="9791543at2"/>
<keyword evidence="1" id="KW-0547">Nucleotide-binding</keyword>
<dbReference type="InterPro" id="IPR010488">
    <property type="entry name" value="Zeta_toxin_domain"/>
</dbReference>
<dbReference type="EMBL" id="CP025938">
    <property type="protein sequence ID" value="AUS04236.1"/>
    <property type="molecule type" value="Genomic_DNA"/>
</dbReference>
<evidence type="ECO:0000313" key="5">
    <source>
        <dbReference type="Proteomes" id="UP000236592"/>
    </source>
</evidence>
<dbReference type="KEGG" id="taj:C1A40_01535"/>
<evidence type="ECO:0000256" key="1">
    <source>
        <dbReference type="ARBA" id="ARBA00022741"/>
    </source>
</evidence>
<dbReference type="InterPro" id="IPR027417">
    <property type="entry name" value="P-loop_NTPase"/>
</dbReference>
<dbReference type="PANTHER" id="PTHR39206">
    <property type="entry name" value="SLL8004 PROTEIN"/>
    <property type="match status" value="1"/>
</dbReference>
<dbReference type="Proteomes" id="UP000236592">
    <property type="component" value="Chromosome"/>
</dbReference>
<accession>A0A2I7SEC1</accession>
<dbReference type="AlphaFoldDB" id="A0A2I7SEC1"/>
<protein>
    <recommendedName>
        <fullName evidence="3">Zeta toxin domain-containing protein</fullName>
    </recommendedName>
</protein>
<name>A0A2I7SEC1_9FLAO</name>
<dbReference type="RefSeq" id="WP_102994353.1">
    <property type="nucleotide sequence ID" value="NZ_CP025938.1"/>
</dbReference>